<evidence type="ECO:0000313" key="2">
    <source>
        <dbReference type="EMBL" id="QZN95219.1"/>
    </source>
</evidence>
<reference evidence="2 3" key="1">
    <citation type="submission" date="2021-08" db="EMBL/GenBank/DDBJ databases">
        <title>Culture and genomic analysis of Symbiopectobacterium purcellii sp. nov. gen. nov., isolated from the leafhopper Empoasca decipiens.</title>
        <authorList>
            <person name="Nadal-Jimenez P."/>
            <person name="Siozios S."/>
            <person name="Halliday N."/>
            <person name="Camara M."/>
            <person name="Hurst G.D.D."/>
        </authorList>
    </citation>
    <scope>NUCLEOTIDE SEQUENCE [LARGE SCALE GENOMIC DNA]</scope>
    <source>
        <strain evidence="2 3">SyEd1</strain>
    </source>
</reference>
<gene>
    <name evidence="2" type="ORF">K6K13_18685</name>
</gene>
<proteinExistence type="predicted"/>
<dbReference type="EMBL" id="CP081864">
    <property type="protein sequence ID" value="QZN95219.1"/>
    <property type="molecule type" value="Genomic_DNA"/>
</dbReference>
<dbReference type="Pfam" id="PF09345">
    <property type="entry name" value="SiaC"/>
    <property type="match status" value="1"/>
</dbReference>
<evidence type="ECO:0000313" key="3">
    <source>
        <dbReference type="Proteomes" id="UP000825886"/>
    </source>
</evidence>
<name>A0ABX9AKP4_9ENTR</name>
<sequence>MINITRIDNVHLAGTASTPSVDFYFDTHRLSLSGESYPENAAAFYRPLIEKVEAYLAELSHRDDASATEIEVHISLSYFNSSSTKMLFSLLNILHLAAQDAFTIALHWYHDCEDDIAQEFGEELHIDFPALDFHSHIME</sequence>
<evidence type="ECO:0000259" key="1">
    <source>
        <dbReference type="Pfam" id="PF09345"/>
    </source>
</evidence>
<keyword evidence="3" id="KW-1185">Reference proteome</keyword>
<dbReference type="InterPro" id="IPR018530">
    <property type="entry name" value="SiaC"/>
</dbReference>
<organism evidence="2 3">
    <name type="scientific">Symbiopectobacterium purcellii</name>
    <dbReference type="NCBI Taxonomy" id="2871826"/>
    <lineage>
        <taxon>Bacteria</taxon>
        <taxon>Pseudomonadati</taxon>
        <taxon>Pseudomonadota</taxon>
        <taxon>Gammaproteobacteria</taxon>
        <taxon>Enterobacterales</taxon>
        <taxon>Enterobacteriaceae</taxon>
    </lineage>
</organism>
<protein>
    <submittedName>
        <fullName evidence="2">DUF1987 domain-containing protein</fullName>
    </submittedName>
</protein>
<feature type="domain" description="SiaC family regulatory phosphoprotein" evidence="1">
    <location>
        <begin position="13"/>
        <end position="136"/>
    </location>
</feature>
<accession>A0ABX9AKP4</accession>
<dbReference type="Proteomes" id="UP000825886">
    <property type="component" value="Chromosome"/>
</dbReference>
<dbReference type="RefSeq" id="WP_222158325.1">
    <property type="nucleotide sequence ID" value="NZ_CP081864.1"/>
</dbReference>